<keyword evidence="1" id="KW-0812">Transmembrane</keyword>
<feature type="domain" description="FecR protein" evidence="2">
    <location>
        <begin position="175"/>
        <end position="270"/>
    </location>
</feature>
<dbReference type="Proteomes" id="UP000183209">
    <property type="component" value="Unassembled WGS sequence"/>
</dbReference>
<protein>
    <submittedName>
        <fullName evidence="4">FecR family protein</fullName>
    </submittedName>
</protein>
<dbReference type="Pfam" id="PF04773">
    <property type="entry name" value="FecR"/>
    <property type="match status" value="1"/>
</dbReference>
<dbReference type="PANTHER" id="PTHR30273:SF2">
    <property type="entry name" value="PROTEIN FECR"/>
    <property type="match status" value="1"/>
</dbReference>
<sequence length="383" mass="43518">MIKPLVDNIEIANLITKKMKGGLTDEESIQLNSWLEEQNANKEIYSRILEGDGFAEGIDLISEFDLENSWNQIEPKIKDSKSFKYKRYFKYAVAASVLFLIALTTYIVNPFEKTEITAGTPRAVLTTVNGEDVVLEKEKKYSDQFVSSSNGTLKYDEISEGSSKNAVTYNYLTIPRGGEFTLVLSDGTKVWLNSDTKIKYPIQFKRGAPRNVELLYGEAYFDVVSAEDFNGSSFSVQSNGQRLKVLGTEFNIKSYPEDLATKTTLVEGSVLVSIAGEQVELTPDSQLIWDKETESFKVIELNAIAETSWKQGVFNFNHLPLEEVMRVVSRWYDVNVEFEHQEMKNIQFNGVFKKDQKIDNILETITKSINTAYEIKEDKIIIK</sequence>
<name>A0A1I6RTE6_9FLAO</name>
<dbReference type="Gene3D" id="2.60.120.1440">
    <property type="match status" value="1"/>
</dbReference>
<evidence type="ECO:0000259" key="3">
    <source>
        <dbReference type="Pfam" id="PF16344"/>
    </source>
</evidence>
<feature type="domain" description="Protein FecR C-terminal" evidence="3">
    <location>
        <begin position="314"/>
        <end position="382"/>
    </location>
</feature>
<dbReference type="GO" id="GO:0016989">
    <property type="term" value="F:sigma factor antagonist activity"/>
    <property type="evidence" value="ECO:0007669"/>
    <property type="project" value="TreeGrafter"/>
</dbReference>
<dbReference type="Gene3D" id="3.55.50.30">
    <property type="match status" value="1"/>
</dbReference>
<dbReference type="Pfam" id="PF16344">
    <property type="entry name" value="FecR_C"/>
    <property type="match status" value="1"/>
</dbReference>
<feature type="transmembrane region" description="Helical" evidence="1">
    <location>
        <begin position="88"/>
        <end position="108"/>
    </location>
</feature>
<organism evidence="4 5">
    <name type="scientific">Zhouia amylolytica</name>
    <dbReference type="NCBI Taxonomy" id="376730"/>
    <lineage>
        <taxon>Bacteria</taxon>
        <taxon>Pseudomonadati</taxon>
        <taxon>Bacteroidota</taxon>
        <taxon>Flavobacteriia</taxon>
        <taxon>Flavobacteriales</taxon>
        <taxon>Flavobacteriaceae</taxon>
        <taxon>Zhouia</taxon>
    </lineage>
</organism>
<gene>
    <name evidence="4" type="ORF">SAMN04487906_1313</name>
</gene>
<proteinExistence type="predicted"/>
<evidence type="ECO:0000313" key="4">
    <source>
        <dbReference type="EMBL" id="SFS67985.1"/>
    </source>
</evidence>
<dbReference type="RefSeq" id="WP_074977733.1">
    <property type="nucleotide sequence ID" value="NZ_FPAG01000003.1"/>
</dbReference>
<dbReference type="InterPro" id="IPR032508">
    <property type="entry name" value="FecR_C"/>
</dbReference>
<dbReference type="InterPro" id="IPR006860">
    <property type="entry name" value="FecR"/>
</dbReference>
<dbReference type="OrthoDB" id="772265at2"/>
<dbReference type="PANTHER" id="PTHR30273">
    <property type="entry name" value="PERIPLASMIC SIGNAL SENSOR AND SIGMA FACTOR ACTIVATOR FECR-RELATED"/>
    <property type="match status" value="1"/>
</dbReference>
<dbReference type="EMBL" id="FPAG01000003">
    <property type="protein sequence ID" value="SFS67985.1"/>
    <property type="molecule type" value="Genomic_DNA"/>
</dbReference>
<reference evidence="4 5" key="1">
    <citation type="submission" date="2016-10" db="EMBL/GenBank/DDBJ databases">
        <authorList>
            <person name="de Groot N.N."/>
        </authorList>
    </citation>
    <scope>NUCLEOTIDE SEQUENCE [LARGE SCALE GENOMIC DNA]</scope>
    <source>
        <strain evidence="4 5">CGMCC 1.6114</strain>
    </source>
</reference>
<dbReference type="InterPro" id="IPR012373">
    <property type="entry name" value="Ferrdict_sens_TM"/>
</dbReference>
<keyword evidence="1" id="KW-0472">Membrane</keyword>
<evidence type="ECO:0000259" key="2">
    <source>
        <dbReference type="Pfam" id="PF04773"/>
    </source>
</evidence>
<keyword evidence="1" id="KW-1133">Transmembrane helix</keyword>
<accession>A0A1I6RTE6</accession>
<evidence type="ECO:0000313" key="5">
    <source>
        <dbReference type="Proteomes" id="UP000183209"/>
    </source>
</evidence>
<dbReference type="AlphaFoldDB" id="A0A1I6RTE6"/>
<evidence type="ECO:0000256" key="1">
    <source>
        <dbReference type="SAM" id="Phobius"/>
    </source>
</evidence>
<dbReference type="PIRSF" id="PIRSF018266">
    <property type="entry name" value="FecR"/>
    <property type="match status" value="1"/>
</dbReference>